<dbReference type="AlphaFoldDB" id="A0AA39UDV7"/>
<dbReference type="Proteomes" id="UP001175228">
    <property type="component" value="Unassembled WGS sequence"/>
</dbReference>
<evidence type="ECO:0000313" key="1">
    <source>
        <dbReference type="EMBL" id="KAK0485607.1"/>
    </source>
</evidence>
<proteinExistence type="predicted"/>
<name>A0AA39UDV7_9AGAR</name>
<organism evidence="1 2">
    <name type="scientific">Armillaria luteobubalina</name>
    <dbReference type="NCBI Taxonomy" id="153913"/>
    <lineage>
        <taxon>Eukaryota</taxon>
        <taxon>Fungi</taxon>
        <taxon>Dikarya</taxon>
        <taxon>Basidiomycota</taxon>
        <taxon>Agaricomycotina</taxon>
        <taxon>Agaricomycetes</taxon>
        <taxon>Agaricomycetidae</taxon>
        <taxon>Agaricales</taxon>
        <taxon>Marasmiineae</taxon>
        <taxon>Physalacriaceae</taxon>
        <taxon>Armillaria</taxon>
    </lineage>
</organism>
<reference evidence="1" key="1">
    <citation type="submission" date="2023-06" db="EMBL/GenBank/DDBJ databases">
        <authorList>
            <consortium name="Lawrence Berkeley National Laboratory"/>
            <person name="Ahrendt S."/>
            <person name="Sahu N."/>
            <person name="Indic B."/>
            <person name="Wong-Bajracharya J."/>
            <person name="Merenyi Z."/>
            <person name="Ke H.-M."/>
            <person name="Monk M."/>
            <person name="Kocsube S."/>
            <person name="Drula E."/>
            <person name="Lipzen A."/>
            <person name="Balint B."/>
            <person name="Henrissat B."/>
            <person name="Andreopoulos B."/>
            <person name="Martin F.M."/>
            <person name="Harder C.B."/>
            <person name="Rigling D."/>
            <person name="Ford K.L."/>
            <person name="Foster G.D."/>
            <person name="Pangilinan J."/>
            <person name="Papanicolaou A."/>
            <person name="Barry K."/>
            <person name="LaButti K."/>
            <person name="Viragh M."/>
            <person name="Koriabine M."/>
            <person name="Yan M."/>
            <person name="Riley R."/>
            <person name="Champramary S."/>
            <person name="Plett K.L."/>
            <person name="Tsai I.J."/>
            <person name="Slot J."/>
            <person name="Sipos G."/>
            <person name="Plett J."/>
            <person name="Nagy L.G."/>
            <person name="Grigoriev I.V."/>
        </authorList>
    </citation>
    <scope>NUCLEOTIDE SEQUENCE</scope>
    <source>
        <strain evidence="1">HWK02</strain>
    </source>
</reference>
<accession>A0AA39UDV7</accession>
<comment type="caution">
    <text evidence="1">The sequence shown here is derived from an EMBL/GenBank/DDBJ whole genome shotgun (WGS) entry which is preliminary data.</text>
</comment>
<keyword evidence="2" id="KW-1185">Reference proteome</keyword>
<protein>
    <submittedName>
        <fullName evidence="1">Uncharacterized protein</fullName>
    </submittedName>
</protein>
<gene>
    <name evidence="1" type="ORF">EDD18DRAFT_1335786</name>
</gene>
<evidence type="ECO:0000313" key="2">
    <source>
        <dbReference type="Proteomes" id="UP001175228"/>
    </source>
</evidence>
<sequence>MFLSQIMGQMLTSYSIAPYRIDGYYISFSTVHKIMETLEIPRPYDYVDSARIRYQLLTLREQAKINPRMILVSSFKMRTWLYDKSRETKEGEKDEAKVKEVVDMRRVQSPRHSGGLRWWMTRLRMTTIIKSRRDPADFLEEKREELRQKQLCKPMILTTWARIGWVQFTVMLAYEWTRLSSLTDSLQKRPINPRQTAQYQTHSMRGQNLGSRTPGSSDIIRYTISEFSLYALTLISLRPLWTSGTSDLKKAEKKNMAPYSLSVEIPRRRGLLIALLFS</sequence>
<dbReference type="EMBL" id="JAUEPU010000048">
    <property type="protein sequence ID" value="KAK0485607.1"/>
    <property type="molecule type" value="Genomic_DNA"/>
</dbReference>